<proteinExistence type="predicted"/>
<evidence type="ECO:0008006" key="4">
    <source>
        <dbReference type="Google" id="ProtNLM"/>
    </source>
</evidence>
<keyword evidence="1" id="KW-1133">Transmembrane helix</keyword>
<accession>A0ABR4KXW8</accession>
<keyword evidence="1" id="KW-0472">Membrane</keyword>
<sequence length="146" mass="16672">MLIPFLKSDGRAGNFRFLFKCPCSCHPRRFALVTERVAASDRGFFLSSAALSSPSRLSLRRQSKSSTPWDFGTSSLSSNGRALLLLSFLPSCSSSFRFFILLFFLWFSLVSAIFHSYSLLLIFGWIITIRRLNFSLFWPEFPSFIV</sequence>
<reference evidence="2 3" key="1">
    <citation type="submission" date="2024-07" db="EMBL/GenBank/DDBJ databases">
        <title>Section-level genome sequencing and comparative genomics of Aspergillus sections Usti and Cavernicolus.</title>
        <authorList>
            <consortium name="Lawrence Berkeley National Laboratory"/>
            <person name="Nybo J.L."/>
            <person name="Vesth T.C."/>
            <person name="Theobald S."/>
            <person name="Frisvad J.C."/>
            <person name="Larsen T.O."/>
            <person name="Kjaerboelling I."/>
            <person name="Rothschild-Mancinelli K."/>
            <person name="Lyhne E.K."/>
            <person name="Kogle M.E."/>
            <person name="Barry K."/>
            <person name="Clum A."/>
            <person name="Na H."/>
            <person name="Ledsgaard L."/>
            <person name="Lin J."/>
            <person name="Lipzen A."/>
            <person name="Kuo A."/>
            <person name="Riley R."/>
            <person name="Mondo S."/>
            <person name="Labutti K."/>
            <person name="Haridas S."/>
            <person name="Pangalinan J."/>
            <person name="Salamov A.A."/>
            <person name="Simmons B.A."/>
            <person name="Magnuson J.K."/>
            <person name="Chen J."/>
            <person name="Drula E."/>
            <person name="Henrissat B."/>
            <person name="Wiebenga A."/>
            <person name="Lubbers R.J."/>
            <person name="Gomes A.C."/>
            <person name="Makela M.R."/>
            <person name="Stajich J."/>
            <person name="Grigoriev I.V."/>
            <person name="Mortensen U.H."/>
            <person name="De Vries R.P."/>
            <person name="Baker S.E."/>
            <person name="Andersen M.R."/>
        </authorList>
    </citation>
    <scope>NUCLEOTIDE SEQUENCE [LARGE SCALE GENOMIC DNA]</scope>
    <source>
        <strain evidence="2 3">CBS 123904</strain>
    </source>
</reference>
<dbReference type="EMBL" id="JBFXLU010000005">
    <property type="protein sequence ID" value="KAL2857125.1"/>
    <property type="molecule type" value="Genomic_DNA"/>
</dbReference>
<comment type="caution">
    <text evidence="2">The sequence shown here is derived from an EMBL/GenBank/DDBJ whole genome shotgun (WGS) entry which is preliminary data.</text>
</comment>
<gene>
    <name evidence="2" type="ORF">BJY01DRAFT_158772</name>
</gene>
<evidence type="ECO:0000313" key="2">
    <source>
        <dbReference type="EMBL" id="KAL2857125.1"/>
    </source>
</evidence>
<dbReference type="Proteomes" id="UP001610446">
    <property type="component" value="Unassembled WGS sequence"/>
</dbReference>
<keyword evidence="3" id="KW-1185">Reference proteome</keyword>
<organism evidence="2 3">
    <name type="scientific">Aspergillus pseudoustus</name>
    <dbReference type="NCBI Taxonomy" id="1810923"/>
    <lineage>
        <taxon>Eukaryota</taxon>
        <taxon>Fungi</taxon>
        <taxon>Dikarya</taxon>
        <taxon>Ascomycota</taxon>
        <taxon>Pezizomycotina</taxon>
        <taxon>Eurotiomycetes</taxon>
        <taxon>Eurotiomycetidae</taxon>
        <taxon>Eurotiales</taxon>
        <taxon>Aspergillaceae</taxon>
        <taxon>Aspergillus</taxon>
        <taxon>Aspergillus subgen. Nidulantes</taxon>
    </lineage>
</organism>
<name>A0ABR4KXW8_9EURO</name>
<evidence type="ECO:0000313" key="3">
    <source>
        <dbReference type="Proteomes" id="UP001610446"/>
    </source>
</evidence>
<feature type="transmembrane region" description="Helical" evidence="1">
    <location>
        <begin position="112"/>
        <end position="129"/>
    </location>
</feature>
<protein>
    <recommendedName>
        <fullName evidence="4">Transmembrane protein</fullName>
    </recommendedName>
</protein>
<evidence type="ECO:0000256" key="1">
    <source>
        <dbReference type="SAM" id="Phobius"/>
    </source>
</evidence>
<keyword evidence="1" id="KW-0812">Transmembrane</keyword>